<accession>A0A9P4LJE2</accession>
<protein>
    <submittedName>
        <fullName evidence="1">Uncharacterized protein</fullName>
    </submittedName>
</protein>
<gene>
    <name evidence="1" type="ORF">EK21DRAFT_114734</name>
</gene>
<proteinExistence type="predicted"/>
<evidence type="ECO:0000313" key="1">
    <source>
        <dbReference type="EMBL" id="KAF2027513.1"/>
    </source>
</evidence>
<evidence type="ECO:0000313" key="2">
    <source>
        <dbReference type="Proteomes" id="UP000799777"/>
    </source>
</evidence>
<dbReference type="EMBL" id="ML978225">
    <property type="protein sequence ID" value="KAF2027513.1"/>
    <property type="molecule type" value="Genomic_DNA"/>
</dbReference>
<sequence length="227" mass="24872">MTAPPLTTGHAYVLLRSDWEREREDPWSPVFSMSEPAAIVVTTSYQSALRALNTYKEHVLQDTIGDLSSGKLVFGRCRNTVHGVDIILVSKDHALPVEIRLRIQGVDFTSTGNPIGLQGLFGDMLPPIKQDLTGSDWSGPCIRFGGVDFRKAYAGGHDWEKSSEVALRTPLPEGHDADTANTTVELRSMADFDPLPLDIHGKLPRGFAGHSIDGGVHTLKWERGTQT</sequence>
<dbReference type="AlphaFoldDB" id="A0A9P4LJE2"/>
<dbReference type="Proteomes" id="UP000799777">
    <property type="component" value="Unassembled WGS sequence"/>
</dbReference>
<keyword evidence="2" id="KW-1185">Reference proteome</keyword>
<organism evidence="1 2">
    <name type="scientific">Setomelanomma holmii</name>
    <dbReference type="NCBI Taxonomy" id="210430"/>
    <lineage>
        <taxon>Eukaryota</taxon>
        <taxon>Fungi</taxon>
        <taxon>Dikarya</taxon>
        <taxon>Ascomycota</taxon>
        <taxon>Pezizomycotina</taxon>
        <taxon>Dothideomycetes</taxon>
        <taxon>Pleosporomycetidae</taxon>
        <taxon>Pleosporales</taxon>
        <taxon>Pleosporineae</taxon>
        <taxon>Phaeosphaeriaceae</taxon>
        <taxon>Setomelanomma</taxon>
    </lineage>
</organism>
<comment type="caution">
    <text evidence="1">The sequence shown here is derived from an EMBL/GenBank/DDBJ whole genome shotgun (WGS) entry which is preliminary data.</text>
</comment>
<name>A0A9P4LJE2_9PLEO</name>
<reference evidence="1" key="1">
    <citation type="journal article" date="2020" name="Stud. Mycol.">
        <title>101 Dothideomycetes genomes: a test case for predicting lifestyles and emergence of pathogens.</title>
        <authorList>
            <person name="Haridas S."/>
            <person name="Albert R."/>
            <person name="Binder M."/>
            <person name="Bloem J."/>
            <person name="Labutti K."/>
            <person name="Salamov A."/>
            <person name="Andreopoulos B."/>
            <person name="Baker S."/>
            <person name="Barry K."/>
            <person name="Bills G."/>
            <person name="Bluhm B."/>
            <person name="Cannon C."/>
            <person name="Castanera R."/>
            <person name="Culley D."/>
            <person name="Daum C."/>
            <person name="Ezra D."/>
            <person name="Gonzalez J."/>
            <person name="Henrissat B."/>
            <person name="Kuo A."/>
            <person name="Liang C."/>
            <person name="Lipzen A."/>
            <person name="Lutzoni F."/>
            <person name="Magnuson J."/>
            <person name="Mondo S."/>
            <person name="Nolan M."/>
            <person name="Ohm R."/>
            <person name="Pangilinan J."/>
            <person name="Park H.-J."/>
            <person name="Ramirez L."/>
            <person name="Alfaro M."/>
            <person name="Sun H."/>
            <person name="Tritt A."/>
            <person name="Yoshinaga Y."/>
            <person name="Zwiers L.-H."/>
            <person name="Turgeon B."/>
            <person name="Goodwin S."/>
            <person name="Spatafora J."/>
            <person name="Crous P."/>
            <person name="Grigoriev I."/>
        </authorList>
    </citation>
    <scope>NUCLEOTIDE SEQUENCE</scope>
    <source>
        <strain evidence="1">CBS 110217</strain>
    </source>
</reference>